<evidence type="ECO:0000256" key="4">
    <source>
        <dbReference type="ARBA" id="ARBA00023277"/>
    </source>
</evidence>
<dbReference type="RefSeq" id="WP_284057775.1">
    <property type="nucleotide sequence ID" value="NZ_JAMSLR010000009.1"/>
</dbReference>
<dbReference type="EC" id="3.5.1.25" evidence="10"/>
<dbReference type="Gene3D" id="2.30.40.10">
    <property type="entry name" value="Urease, subunit C, domain 1"/>
    <property type="match status" value="1"/>
</dbReference>
<dbReference type="GO" id="GO:0006046">
    <property type="term" value="P:N-acetylglucosamine catabolic process"/>
    <property type="evidence" value="ECO:0007669"/>
    <property type="project" value="TreeGrafter"/>
</dbReference>
<keyword evidence="3 5" id="KW-0378">Hydrolase</keyword>
<dbReference type="PANTHER" id="PTHR11113">
    <property type="entry name" value="N-ACETYLGLUCOSAMINE-6-PHOSPHATE DEACETYLASE"/>
    <property type="match status" value="1"/>
</dbReference>
<dbReference type="AlphaFoldDB" id="A0AA41WBH9"/>
<proteinExistence type="inferred from homology"/>
<dbReference type="InterPro" id="IPR011059">
    <property type="entry name" value="Metal-dep_hydrolase_composite"/>
</dbReference>
<feature type="binding site" evidence="7">
    <location>
        <begin position="218"/>
        <end position="219"/>
    </location>
    <ligand>
        <name>substrate</name>
    </ligand>
</feature>
<evidence type="ECO:0000256" key="1">
    <source>
        <dbReference type="ARBA" id="ARBA00010716"/>
    </source>
</evidence>
<comment type="caution">
    <text evidence="10">The sequence shown here is derived from an EMBL/GenBank/DDBJ whole genome shotgun (WGS) entry which is preliminary data.</text>
</comment>
<evidence type="ECO:0000256" key="6">
    <source>
        <dbReference type="PIRSR" id="PIRSR038994-1"/>
    </source>
</evidence>
<keyword evidence="4 5" id="KW-0119">Carbohydrate metabolism</keyword>
<feature type="binding site" evidence="8">
    <location>
        <position position="194"/>
    </location>
    <ligand>
        <name>Zn(2+)</name>
        <dbReference type="ChEBI" id="CHEBI:29105"/>
    </ligand>
</feature>
<dbReference type="InterPro" id="IPR003764">
    <property type="entry name" value="GlcNAc_6-P_deAcase"/>
</dbReference>
<evidence type="ECO:0000313" key="10">
    <source>
        <dbReference type="EMBL" id="MCM8749989.1"/>
    </source>
</evidence>
<organism evidence="10 11">
    <name type="scientific">Thermalbibacter longus</name>
    <dbReference type="NCBI Taxonomy" id="2951981"/>
    <lineage>
        <taxon>Bacteria</taxon>
        <taxon>Pseudomonadati</taxon>
        <taxon>Thermomicrobiota</taxon>
        <taxon>Thermomicrobia</taxon>
        <taxon>Thermomicrobiales</taxon>
        <taxon>Thermomicrobiaceae</taxon>
        <taxon>Thermalbibacter</taxon>
    </lineage>
</organism>
<evidence type="ECO:0000259" key="9">
    <source>
        <dbReference type="Pfam" id="PF01979"/>
    </source>
</evidence>
<feature type="binding site" evidence="7">
    <location>
        <position position="226"/>
    </location>
    <ligand>
        <name>substrate</name>
    </ligand>
</feature>
<dbReference type="EMBL" id="JAMSLR010000009">
    <property type="protein sequence ID" value="MCM8749989.1"/>
    <property type="molecule type" value="Genomic_DNA"/>
</dbReference>
<feature type="binding site" evidence="7">
    <location>
        <position position="139"/>
    </location>
    <ligand>
        <name>substrate</name>
    </ligand>
</feature>
<dbReference type="GO" id="GO:0008448">
    <property type="term" value="F:N-acetylglucosamine-6-phosphate deacetylase activity"/>
    <property type="evidence" value="ECO:0007669"/>
    <property type="project" value="UniProtKB-EC"/>
</dbReference>
<feature type="binding site" evidence="8">
    <location>
        <position position="128"/>
    </location>
    <ligand>
        <name>Zn(2+)</name>
        <dbReference type="ChEBI" id="CHEBI:29105"/>
    </ligand>
</feature>
<feature type="binding site" evidence="8">
    <location>
        <position position="215"/>
    </location>
    <ligand>
        <name>Zn(2+)</name>
        <dbReference type="ChEBI" id="CHEBI:29105"/>
    </ligand>
</feature>
<dbReference type="Pfam" id="PF01979">
    <property type="entry name" value="Amidohydro_1"/>
    <property type="match status" value="1"/>
</dbReference>
<keyword evidence="11" id="KW-1185">Reference proteome</keyword>
<comment type="cofactor">
    <cofactor evidence="8">
        <name>a divalent metal cation</name>
        <dbReference type="ChEBI" id="CHEBI:60240"/>
    </cofactor>
    <text evidence="8">Binds 1 divalent metal cation per subunit.</text>
</comment>
<evidence type="ECO:0000313" key="11">
    <source>
        <dbReference type="Proteomes" id="UP001165306"/>
    </source>
</evidence>
<name>A0AA41WBH9_9BACT</name>
<accession>A0AA41WBH9</accession>
<dbReference type="InterPro" id="IPR006680">
    <property type="entry name" value="Amidohydro-rel"/>
</dbReference>
<dbReference type="PIRSF" id="PIRSF038994">
    <property type="entry name" value="NagA"/>
    <property type="match status" value="1"/>
</dbReference>
<feature type="binding site" evidence="7">
    <location>
        <begin position="307"/>
        <end position="309"/>
    </location>
    <ligand>
        <name>substrate</name>
    </ligand>
</feature>
<dbReference type="Gene3D" id="3.20.20.140">
    <property type="entry name" value="Metal-dependent hydrolases"/>
    <property type="match status" value="1"/>
</dbReference>
<protein>
    <submittedName>
        <fullName evidence="10">N-acetylglucosamine-6-phosphate deacetylase</fullName>
        <ecNumber evidence="10">3.5.1.25</ecNumber>
    </submittedName>
</protein>
<dbReference type="CDD" id="cd00854">
    <property type="entry name" value="NagA"/>
    <property type="match status" value="1"/>
</dbReference>
<sequence>MRYTLAGALVIDNRQRRSECQVVIEGTRIEAIGHEVAPAGAVIDARDALVVPGFIDVHTHGGGGFALHTESPGEIEGYARWAPRSGTTAFLVAVVGVPGGLPEGQLRAAVEAIDRHRGGAQPVGIHLEGPYINPTRRGAHHLSWLRRPDVAELERILEVAGEWLRLVTLAPELPGADLLIRRLAETGVTVSIGHTDATYEQARQAIEAGIRHATHCFNAMPPLLHRAPGPLGAIIEVEDVTGELVGDCIHVLPPAMRALIRALGPDRTVVVTDSQPAAGQPEGATFSFGGLTAQVTGGVARLSDGTIAGSVVTMDQALRNLVEQVGIALEDAVAMLTANPARVAGVASRKGHLRPGYDADLVILDRELRVHATICRGRVAFATGEWQRRLAGLLRDDAESGA</sequence>
<dbReference type="InterPro" id="IPR032466">
    <property type="entry name" value="Metal_Hydrolase"/>
</dbReference>
<gene>
    <name evidence="10" type="primary">nagA</name>
    <name evidence="10" type="ORF">NET02_12600</name>
</gene>
<feature type="domain" description="Amidohydrolase-related" evidence="9">
    <location>
        <begin position="49"/>
        <end position="379"/>
    </location>
</feature>
<feature type="binding site" evidence="7">
    <location>
        <position position="250"/>
    </location>
    <ligand>
        <name>substrate</name>
    </ligand>
</feature>
<dbReference type="SUPFAM" id="SSF51556">
    <property type="entry name" value="Metallo-dependent hydrolases"/>
    <property type="match status" value="1"/>
</dbReference>
<dbReference type="PANTHER" id="PTHR11113:SF14">
    <property type="entry name" value="N-ACETYLGLUCOSAMINE-6-PHOSPHATE DEACETYLASE"/>
    <property type="match status" value="1"/>
</dbReference>
<dbReference type="GO" id="GO:0046872">
    <property type="term" value="F:metal ion binding"/>
    <property type="evidence" value="ECO:0007669"/>
    <property type="project" value="UniProtKB-KW"/>
</dbReference>
<feature type="active site" description="Proton donor/acceptor" evidence="6">
    <location>
        <position position="273"/>
    </location>
</feature>
<comment type="similarity">
    <text evidence="1 5">Belongs to the metallo-dependent hydrolases superfamily. NagA family.</text>
</comment>
<evidence type="ECO:0000256" key="2">
    <source>
        <dbReference type="ARBA" id="ARBA00022723"/>
    </source>
</evidence>
<evidence type="ECO:0000256" key="7">
    <source>
        <dbReference type="PIRSR" id="PIRSR038994-2"/>
    </source>
</evidence>
<dbReference type="NCBIfam" id="TIGR00221">
    <property type="entry name" value="nagA"/>
    <property type="match status" value="1"/>
</dbReference>
<keyword evidence="2 8" id="KW-0479">Metal-binding</keyword>
<dbReference type="SUPFAM" id="SSF51338">
    <property type="entry name" value="Composite domain of metallo-dependent hydrolases"/>
    <property type="match status" value="1"/>
</dbReference>
<reference evidence="10" key="1">
    <citation type="submission" date="2022-06" db="EMBL/GenBank/DDBJ databases">
        <title>CFH 74404 Thermomicrobiaceae sp.</title>
        <authorList>
            <person name="Ming H."/>
            <person name="Li W.-J."/>
            <person name="Zhao Z."/>
        </authorList>
    </citation>
    <scope>NUCLEOTIDE SEQUENCE</scope>
    <source>
        <strain evidence="10">CFH 74404</strain>
    </source>
</reference>
<dbReference type="Proteomes" id="UP001165306">
    <property type="component" value="Unassembled WGS sequence"/>
</dbReference>
<evidence type="ECO:0000256" key="3">
    <source>
        <dbReference type="ARBA" id="ARBA00022801"/>
    </source>
</evidence>
<evidence type="ECO:0000256" key="8">
    <source>
        <dbReference type="PIRSR" id="PIRSR038994-3"/>
    </source>
</evidence>
<evidence type="ECO:0000256" key="5">
    <source>
        <dbReference type="PIRNR" id="PIRNR038994"/>
    </source>
</evidence>